<evidence type="ECO:0000313" key="2">
    <source>
        <dbReference type="EMBL" id="GLD60161.1"/>
    </source>
</evidence>
<sequence>MSQTTRLRVDICTKIKTPDGMLRSSGKEQGFQDVRMRQQRVEKFIVTNAEHDLHLLYGCCGDVKHSWNDSRRYTAATIRPKMLTSSPGDQHRTGEPEPLPTLQADIRSRLAQPHTHR</sequence>
<name>A0AAD3MUJ4_LATJO</name>
<reference evidence="2" key="1">
    <citation type="submission" date="2022-08" db="EMBL/GenBank/DDBJ databases">
        <title>Genome sequencing of akame (Lates japonicus).</title>
        <authorList>
            <person name="Hashiguchi Y."/>
            <person name="Takahashi H."/>
        </authorList>
    </citation>
    <scope>NUCLEOTIDE SEQUENCE</scope>
    <source>
        <strain evidence="2">Kochi</strain>
    </source>
</reference>
<evidence type="ECO:0000313" key="3">
    <source>
        <dbReference type="Proteomes" id="UP001279410"/>
    </source>
</evidence>
<feature type="non-terminal residue" evidence="2">
    <location>
        <position position="117"/>
    </location>
</feature>
<organism evidence="2 3">
    <name type="scientific">Lates japonicus</name>
    <name type="common">Japanese lates</name>
    <dbReference type="NCBI Taxonomy" id="270547"/>
    <lineage>
        <taxon>Eukaryota</taxon>
        <taxon>Metazoa</taxon>
        <taxon>Chordata</taxon>
        <taxon>Craniata</taxon>
        <taxon>Vertebrata</taxon>
        <taxon>Euteleostomi</taxon>
        <taxon>Actinopterygii</taxon>
        <taxon>Neopterygii</taxon>
        <taxon>Teleostei</taxon>
        <taxon>Neoteleostei</taxon>
        <taxon>Acanthomorphata</taxon>
        <taxon>Carangaria</taxon>
        <taxon>Carangaria incertae sedis</taxon>
        <taxon>Centropomidae</taxon>
        <taxon>Lates</taxon>
    </lineage>
</organism>
<evidence type="ECO:0000256" key="1">
    <source>
        <dbReference type="SAM" id="MobiDB-lite"/>
    </source>
</evidence>
<protein>
    <submittedName>
        <fullName evidence="2">Myozenin-1b isoform X2</fullName>
    </submittedName>
</protein>
<gene>
    <name evidence="2" type="ORF">AKAME5_001209600</name>
</gene>
<proteinExistence type="predicted"/>
<comment type="caution">
    <text evidence="2">The sequence shown here is derived from an EMBL/GenBank/DDBJ whole genome shotgun (WGS) entry which is preliminary data.</text>
</comment>
<dbReference type="EMBL" id="BRZM01000039">
    <property type="protein sequence ID" value="GLD60161.1"/>
    <property type="molecule type" value="Genomic_DNA"/>
</dbReference>
<dbReference type="AlphaFoldDB" id="A0AAD3MUJ4"/>
<feature type="region of interest" description="Disordered" evidence="1">
    <location>
        <begin position="78"/>
        <end position="117"/>
    </location>
</feature>
<accession>A0AAD3MUJ4</accession>
<keyword evidence="3" id="KW-1185">Reference proteome</keyword>
<dbReference type="Proteomes" id="UP001279410">
    <property type="component" value="Unassembled WGS sequence"/>
</dbReference>